<feature type="transmembrane region" description="Helical" evidence="1">
    <location>
        <begin position="223"/>
        <end position="241"/>
    </location>
</feature>
<keyword evidence="1" id="KW-0472">Membrane</keyword>
<dbReference type="Gene3D" id="2.60.120.380">
    <property type="match status" value="1"/>
</dbReference>
<reference evidence="2 3" key="1">
    <citation type="journal article" date="2015" name="Genome Announc.">
        <title>Complete Genome Sequence of Methanosphaerula palustris E1-9CT, a Hydrogenotrophic Methanogen Isolated from a Minerotrophic Fen Peatland.</title>
        <authorList>
            <person name="Cadillo-Quiroz H."/>
            <person name="Browne P."/>
            <person name="Kyrpides N."/>
            <person name="Woyke T."/>
            <person name="Goodwin L."/>
            <person name="Detter C."/>
            <person name="Yavitt J.B."/>
            <person name="Zinder S.H."/>
        </authorList>
    </citation>
    <scope>NUCLEOTIDE SEQUENCE [LARGE SCALE GENOMIC DNA]</scope>
    <source>
        <strain evidence="3">ATCC BAA-1556 / DSM 19958 / E1-9c</strain>
    </source>
</reference>
<dbReference type="AlphaFoldDB" id="B8GJ54"/>
<dbReference type="EMBL" id="CP001338">
    <property type="protein sequence ID" value="ACL15627.1"/>
    <property type="molecule type" value="Genomic_DNA"/>
</dbReference>
<keyword evidence="1" id="KW-0812">Transmembrane</keyword>
<proteinExistence type="predicted"/>
<dbReference type="STRING" id="521011.Mpal_0243"/>
<dbReference type="RefSeq" id="WP_012616946.1">
    <property type="nucleotide sequence ID" value="NC_011832.1"/>
</dbReference>
<keyword evidence="3" id="KW-1185">Reference proteome</keyword>
<dbReference type="HOGENOM" id="CLU_768615_0_0_2"/>
<protein>
    <submittedName>
        <fullName evidence="2">Uncharacterized protein</fullName>
    </submittedName>
</protein>
<gene>
    <name evidence="2" type="ordered locus">Mpal_0243</name>
</gene>
<name>B8GJ54_METPE</name>
<keyword evidence="1" id="KW-1133">Transmembrane helix</keyword>
<dbReference type="KEGG" id="mpl:Mpal_0243"/>
<dbReference type="Proteomes" id="UP000002457">
    <property type="component" value="Chromosome"/>
</dbReference>
<dbReference type="GeneID" id="7270629"/>
<sequence length="330" mass="34775" precursor="true">MRHALQAVLVLLILMLVLPAAAHVPVLQGDHTTLTTATQIQDRTISYAIYGTLHEAGEADYYTVDLQKGDLLRFSVSTPVGETFAPWLVIAGPDIVQQGTVPESVKLPAGEGAVVVRGVRPTTADFEPFTPIAGFRTANYSAPAPADGIYVIAVYTPGETGPYTLASGTLESFSPIEWVRIPVDVIGIRLWQGQSFLLIGGPYLVVLAVGLLLFFMRQRRERMIPAAGVGLIAGLIFLGSGVETILQTGIALRLAPVGPSIVVPLVLAGIALGVGSIAIRTSVKAGDSTPGRFRLLMLMVGTVGLVTWAGVIIGPVLALGAALLPKRTWL</sequence>
<organism evidence="2 3">
    <name type="scientific">Methanosphaerula palustris (strain ATCC BAA-1556 / DSM 19958 / E1-9c)</name>
    <dbReference type="NCBI Taxonomy" id="521011"/>
    <lineage>
        <taxon>Archaea</taxon>
        <taxon>Methanobacteriati</taxon>
        <taxon>Methanobacteriota</taxon>
        <taxon>Stenosarchaea group</taxon>
        <taxon>Methanomicrobia</taxon>
        <taxon>Methanomicrobiales</taxon>
        <taxon>Methanoregulaceae</taxon>
        <taxon>Methanosphaerula</taxon>
    </lineage>
</organism>
<evidence type="ECO:0000313" key="3">
    <source>
        <dbReference type="Proteomes" id="UP000002457"/>
    </source>
</evidence>
<feature type="transmembrane region" description="Helical" evidence="1">
    <location>
        <begin position="295"/>
        <end position="324"/>
    </location>
</feature>
<evidence type="ECO:0000256" key="1">
    <source>
        <dbReference type="SAM" id="Phobius"/>
    </source>
</evidence>
<dbReference type="OrthoDB" id="296807at2157"/>
<evidence type="ECO:0000313" key="2">
    <source>
        <dbReference type="EMBL" id="ACL15627.1"/>
    </source>
</evidence>
<feature type="transmembrane region" description="Helical" evidence="1">
    <location>
        <begin position="196"/>
        <end position="216"/>
    </location>
</feature>
<feature type="transmembrane region" description="Helical" evidence="1">
    <location>
        <begin position="261"/>
        <end position="283"/>
    </location>
</feature>
<dbReference type="eggNOG" id="arCOG03622">
    <property type="taxonomic scope" value="Archaea"/>
</dbReference>
<accession>B8GJ54</accession>